<keyword evidence="4" id="KW-1185">Reference proteome</keyword>
<accession>A0A2J6TLS9</accession>
<evidence type="ECO:0000313" key="4">
    <source>
        <dbReference type="Proteomes" id="UP000235371"/>
    </source>
</evidence>
<dbReference type="OrthoDB" id="3564208at2759"/>
<feature type="chain" id="PRO_5014407971" evidence="2">
    <location>
        <begin position="23"/>
        <end position="259"/>
    </location>
</feature>
<feature type="region of interest" description="Disordered" evidence="1">
    <location>
        <begin position="132"/>
        <end position="155"/>
    </location>
</feature>
<dbReference type="STRING" id="1095630.A0A2J6TLS9"/>
<evidence type="ECO:0000256" key="1">
    <source>
        <dbReference type="SAM" id="MobiDB-lite"/>
    </source>
</evidence>
<protein>
    <submittedName>
        <fullName evidence="3">Uncharacterized protein</fullName>
    </submittedName>
</protein>
<dbReference type="GeneID" id="36587624"/>
<dbReference type="InParanoid" id="A0A2J6TLS9"/>
<sequence>MHLNRSTPARFALFSLLSFGSSLPFHFLEPLDRRATYSVVPVDGGSAASTGGSGQGDATIYKTIIITATPAPATKTIIETDTAENTDYIISTQTVQLSGTVRTILVTVTPPAATITKTGYSIIDVSASHVTSTTTASPSSSSTIPTTSASLETSSSSIETFPSSFSTSSHSFDDGQWHTYYPAWNASSTSITSQAATPTSVETTPTPTPDVILPPVEPGRGYGGLGSRQASPRVVPEYGSFGFIGTWGRKLRRGLANLP</sequence>
<dbReference type="Proteomes" id="UP000235371">
    <property type="component" value="Unassembled WGS sequence"/>
</dbReference>
<proteinExistence type="predicted"/>
<feature type="signal peptide" evidence="2">
    <location>
        <begin position="1"/>
        <end position="22"/>
    </location>
</feature>
<keyword evidence="2" id="KW-0732">Signal</keyword>
<gene>
    <name evidence="3" type="ORF">K444DRAFT_609287</name>
</gene>
<evidence type="ECO:0000313" key="3">
    <source>
        <dbReference type="EMBL" id="PMD63967.1"/>
    </source>
</evidence>
<evidence type="ECO:0000256" key="2">
    <source>
        <dbReference type="SAM" id="SignalP"/>
    </source>
</evidence>
<reference evidence="3 4" key="1">
    <citation type="submission" date="2016-04" db="EMBL/GenBank/DDBJ databases">
        <title>A degradative enzymes factory behind the ericoid mycorrhizal symbiosis.</title>
        <authorList>
            <consortium name="DOE Joint Genome Institute"/>
            <person name="Martino E."/>
            <person name="Morin E."/>
            <person name="Grelet G."/>
            <person name="Kuo A."/>
            <person name="Kohler A."/>
            <person name="Daghino S."/>
            <person name="Barry K."/>
            <person name="Choi C."/>
            <person name="Cichocki N."/>
            <person name="Clum A."/>
            <person name="Copeland A."/>
            <person name="Hainaut M."/>
            <person name="Haridas S."/>
            <person name="Labutti K."/>
            <person name="Lindquist E."/>
            <person name="Lipzen A."/>
            <person name="Khouja H.-R."/>
            <person name="Murat C."/>
            <person name="Ohm R."/>
            <person name="Olson A."/>
            <person name="Spatafora J."/>
            <person name="Veneault-Fourrey C."/>
            <person name="Henrissat B."/>
            <person name="Grigoriev I."/>
            <person name="Martin F."/>
            <person name="Perotto S."/>
        </authorList>
    </citation>
    <scope>NUCLEOTIDE SEQUENCE [LARGE SCALE GENOMIC DNA]</scope>
    <source>
        <strain evidence="3 4">E</strain>
    </source>
</reference>
<dbReference type="EMBL" id="KZ613774">
    <property type="protein sequence ID" value="PMD63967.1"/>
    <property type="molecule type" value="Genomic_DNA"/>
</dbReference>
<dbReference type="RefSeq" id="XP_024740871.1">
    <property type="nucleotide sequence ID" value="XM_024879547.1"/>
</dbReference>
<dbReference type="AlphaFoldDB" id="A0A2J6TLS9"/>
<name>A0A2J6TLS9_9HELO</name>
<organism evidence="3 4">
    <name type="scientific">Hyaloscypha bicolor E</name>
    <dbReference type="NCBI Taxonomy" id="1095630"/>
    <lineage>
        <taxon>Eukaryota</taxon>
        <taxon>Fungi</taxon>
        <taxon>Dikarya</taxon>
        <taxon>Ascomycota</taxon>
        <taxon>Pezizomycotina</taxon>
        <taxon>Leotiomycetes</taxon>
        <taxon>Helotiales</taxon>
        <taxon>Hyaloscyphaceae</taxon>
        <taxon>Hyaloscypha</taxon>
        <taxon>Hyaloscypha bicolor</taxon>
    </lineage>
</organism>